<dbReference type="PRINTS" id="PR00689">
    <property type="entry name" value="ACOABINDINGP"/>
</dbReference>
<dbReference type="SUPFAM" id="SSF47027">
    <property type="entry name" value="Acyl-CoA binding protein"/>
    <property type="match status" value="1"/>
</dbReference>
<dbReference type="GO" id="GO:0006631">
    <property type="term" value="P:fatty acid metabolic process"/>
    <property type="evidence" value="ECO:0007669"/>
    <property type="project" value="TreeGrafter"/>
</dbReference>
<evidence type="ECO:0000313" key="10">
    <source>
        <dbReference type="Proteomes" id="UP000188533"/>
    </source>
</evidence>
<organism evidence="9 10">
    <name type="scientific">Lentinula edodes</name>
    <name type="common">Shiitake mushroom</name>
    <name type="synonym">Lentinus edodes</name>
    <dbReference type="NCBI Taxonomy" id="5353"/>
    <lineage>
        <taxon>Eukaryota</taxon>
        <taxon>Fungi</taxon>
        <taxon>Dikarya</taxon>
        <taxon>Basidiomycota</taxon>
        <taxon>Agaricomycotina</taxon>
        <taxon>Agaricomycetes</taxon>
        <taxon>Agaricomycetidae</taxon>
        <taxon>Agaricales</taxon>
        <taxon>Marasmiineae</taxon>
        <taxon>Omphalotaceae</taxon>
        <taxon>Lentinula</taxon>
    </lineage>
</organism>
<dbReference type="GO" id="GO:0005794">
    <property type="term" value="C:Golgi apparatus"/>
    <property type="evidence" value="ECO:0007669"/>
    <property type="project" value="UniProtKB-SubCell"/>
</dbReference>
<evidence type="ECO:0000313" key="9">
    <source>
        <dbReference type="EMBL" id="GAW08679.1"/>
    </source>
</evidence>
<dbReference type="FunFam" id="1.20.80.10:FF:000010">
    <property type="entry name" value="Acyl-CoA-binding domain-containing protein 5"/>
    <property type="match status" value="1"/>
</dbReference>
<keyword evidence="5" id="KW-0333">Golgi apparatus</keyword>
<proteinExistence type="predicted"/>
<dbReference type="PANTHER" id="PTHR23310">
    <property type="entry name" value="ACYL-COA-BINDING PROTEIN, ACBP"/>
    <property type="match status" value="1"/>
</dbReference>
<evidence type="ECO:0000256" key="2">
    <source>
        <dbReference type="ARBA" id="ARBA00004555"/>
    </source>
</evidence>
<dbReference type="OrthoDB" id="346910at2759"/>
<dbReference type="STRING" id="5353.A0A1Q3EN97"/>
<evidence type="ECO:0000256" key="7">
    <source>
        <dbReference type="ARBA" id="ARBA00039735"/>
    </source>
</evidence>
<dbReference type="InterPro" id="IPR000582">
    <property type="entry name" value="Acyl-CoA-binding_protein"/>
</dbReference>
<keyword evidence="10" id="KW-1185">Reference proteome</keyword>
<evidence type="ECO:0000259" key="8">
    <source>
        <dbReference type="PROSITE" id="PS51228"/>
    </source>
</evidence>
<dbReference type="PANTHER" id="PTHR23310:SF54">
    <property type="entry name" value="ACYL-COA-BINDING PROTEIN"/>
    <property type="match status" value="1"/>
</dbReference>
<dbReference type="PROSITE" id="PS51228">
    <property type="entry name" value="ACB_2"/>
    <property type="match status" value="1"/>
</dbReference>
<keyword evidence="6" id="KW-0446">Lipid-binding</keyword>
<reference evidence="9 10" key="2">
    <citation type="submission" date="2017-02" db="EMBL/GenBank/DDBJ databases">
        <title>A genome survey and senescence transcriptome analysis in Lentinula edodes.</title>
        <authorList>
            <person name="Sakamoto Y."/>
            <person name="Nakade K."/>
            <person name="Sato S."/>
            <person name="Yoshida Y."/>
            <person name="Miyazaki K."/>
            <person name="Natsume S."/>
            <person name="Konno N."/>
        </authorList>
    </citation>
    <scope>NUCLEOTIDE SEQUENCE [LARGE SCALE GENOMIC DNA]</scope>
    <source>
        <strain evidence="9 10">NBRC 111202</strain>
    </source>
</reference>
<evidence type="ECO:0000256" key="4">
    <source>
        <dbReference type="ARBA" id="ARBA00022824"/>
    </source>
</evidence>
<sequence length="104" mass="11649">MSQAQFDKAVEIVRLPKGDSPIQPSQEDQLFFYKHFKQATVGDVNTPRPTGFTDFKGKAMWDAWNSVKGMSKEDAQKAYVDKFKELAGTTDKGKDFIAQVDAAQ</sequence>
<keyword evidence="3" id="KW-0813">Transport</keyword>
<comment type="caution">
    <text evidence="9">The sequence shown here is derived from an EMBL/GenBank/DDBJ whole genome shotgun (WGS) entry which is preliminary data.</text>
</comment>
<dbReference type="Pfam" id="PF00887">
    <property type="entry name" value="ACBP"/>
    <property type="match status" value="1"/>
</dbReference>
<evidence type="ECO:0000256" key="3">
    <source>
        <dbReference type="ARBA" id="ARBA00022448"/>
    </source>
</evidence>
<evidence type="ECO:0000256" key="5">
    <source>
        <dbReference type="ARBA" id="ARBA00023034"/>
    </source>
</evidence>
<reference evidence="9 10" key="1">
    <citation type="submission" date="2016-08" db="EMBL/GenBank/DDBJ databases">
        <authorList>
            <consortium name="Lentinula edodes genome sequencing consortium"/>
            <person name="Sakamoto Y."/>
            <person name="Nakade K."/>
            <person name="Sato S."/>
            <person name="Yoshida Y."/>
            <person name="Miyazaki K."/>
            <person name="Natsume S."/>
            <person name="Konno N."/>
        </authorList>
    </citation>
    <scope>NUCLEOTIDE SEQUENCE [LARGE SCALE GENOMIC DNA]</scope>
    <source>
        <strain evidence="9 10">NBRC 111202</strain>
    </source>
</reference>
<name>A0A1Q3EN97_LENED</name>
<dbReference type="AlphaFoldDB" id="A0A1Q3EN97"/>
<dbReference type="GO" id="GO:0000062">
    <property type="term" value="F:fatty-acyl-CoA binding"/>
    <property type="evidence" value="ECO:0007669"/>
    <property type="project" value="InterPro"/>
</dbReference>
<protein>
    <recommendedName>
        <fullName evidence="7">Acyl-CoA-binding protein</fullName>
    </recommendedName>
</protein>
<gene>
    <name evidence="9" type="ORF">LENED_010756</name>
</gene>
<dbReference type="EMBL" id="BDGU01000689">
    <property type="protein sequence ID" value="GAW08679.1"/>
    <property type="molecule type" value="Genomic_DNA"/>
</dbReference>
<dbReference type="Gene3D" id="1.20.80.10">
    <property type="match status" value="1"/>
</dbReference>
<evidence type="ECO:0000256" key="1">
    <source>
        <dbReference type="ARBA" id="ARBA00004240"/>
    </source>
</evidence>
<dbReference type="GO" id="GO:0005783">
    <property type="term" value="C:endoplasmic reticulum"/>
    <property type="evidence" value="ECO:0007669"/>
    <property type="project" value="UniProtKB-SubCell"/>
</dbReference>
<dbReference type="InterPro" id="IPR035984">
    <property type="entry name" value="Acyl-CoA-binding_sf"/>
</dbReference>
<comment type="subcellular location">
    <subcellularLocation>
        <location evidence="1">Endoplasmic reticulum</location>
    </subcellularLocation>
    <subcellularLocation>
        <location evidence="2">Golgi apparatus</location>
    </subcellularLocation>
</comment>
<accession>A0A1Q3EN97</accession>
<dbReference type="Proteomes" id="UP000188533">
    <property type="component" value="Unassembled WGS sequence"/>
</dbReference>
<dbReference type="InterPro" id="IPR014352">
    <property type="entry name" value="FERM/acyl-CoA-bd_prot_sf"/>
</dbReference>
<keyword evidence="4" id="KW-0256">Endoplasmic reticulum</keyword>
<feature type="domain" description="ACB" evidence="8">
    <location>
        <begin position="2"/>
        <end position="92"/>
    </location>
</feature>
<evidence type="ECO:0000256" key="6">
    <source>
        <dbReference type="ARBA" id="ARBA00023121"/>
    </source>
</evidence>